<dbReference type="Proteomes" id="UP000287224">
    <property type="component" value="Unassembled WGS sequence"/>
</dbReference>
<accession>A0A401ZNK2</accession>
<organism evidence="1 2">
    <name type="scientific">Dictyobacter aurantiacus</name>
    <dbReference type="NCBI Taxonomy" id="1936993"/>
    <lineage>
        <taxon>Bacteria</taxon>
        <taxon>Bacillati</taxon>
        <taxon>Chloroflexota</taxon>
        <taxon>Ktedonobacteria</taxon>
        <taxon>Ktedonobacterales</taxon>
        <taxon>Dictyobacteraceae</taxon>
        <taxon>Dictyobacter</taxon>
    </lineage>
</organism>
<evidence type="ECO:0000313" key="1">
    <source>
        <dbReference type="EMBL" id="GCE08432.1"/>
    </source>
</evidence>
<reference evidence="2" key="1">
    <citation type="submission" date="2018-12" db="EMBL/GenBank/DDBJ databases">
        <title>Tengunoibacter tsumagoiensis gen. nov., sp. nov., Dictyobacter kobayashii sp. nov., D. alpinus sp. nov., and D. joshuensis sp. nov. and description of Dictyobacteraceae fam. nov. within the order Ktedonobacterales isolated from Tengu-no-mugimeshi.</title>
        <authorList>
            <person name="Wang C.M."/>
            <person name="Zheng Y."/>
            <person name="Sakai Y."/>
            <person name="Toyoda A."/>
            <person name="Minakuchi Y."/>
            <person name="Abe K."/>
            <person name="Yokota A."/>
            <person name="Yabe S."/>
        </authorList>
    </citation>
    <scope>NUCLEOTIDE SEQUENCE [LARGE SCALE GENOMIC DNA]</scope>
    <source>
        <strain evidence="2">S-27</strain>
    </source>
</reference>
<comment type="caution">
    <text evidence="1">The sequence shown here is derived from an EMBL/GenBank/DDBJ whole genome shotgun (WGS) entry which is preliminary data.</text>
</comment>
<dbReference type="EMBL" id="BIFQ01000002">
    <property type="protein sequence ID" value="GCE08432.1"/>
    <property type="molecule type" value="Genomic_DNA"/>
</dbReference>
<protein>
    <submittedName>
        <fullName evidence="1">Uncharacterized protein</fullName>
    </submittedName>
</protein>
<keyword evidence="2" id="KW-1185">Reference proteome</keyword>
<sequence>MDIQTRQEGWPPSCTTPYKGMMSVGAPLAGACRKAAPYPGAHVPPT</sequence>
<name>A0A401ZNK2_9CHLR</name>
<gene>
    <name evidence="1" type="ORF">KDAU_57610</name>
</gene>
<dbReference type="PROSITE" id="PS51257">
    <property type="entry name" value="PROKAR_LIPOPROTEIN"/>
    <property type="match status" value="1"/>
</dbReference>
<proteinExistence type="predicted"/>
<dbReference type="AlphaFoldDB" id="A0A401ZNK2"/>
<evidence type="ECO:0000313" key="2">
    <source>
        <dbReference type="Proteomes" id="UP000287224"/>
    </source>
</evidence>